<dbReference type="Pfam" id="PF00106">
    <property type="entry name" value="adh_short"/>
    <property type="match status" value="1"/>
</dbReference>
<dbReference type="PRINTS" id="PR00081">
    <property type="entry name" value="GDHRDH"/>
</dbReference>
<dbReference type="PANTHER" id="PTHR43157:SF31">
    <property type="entry name" value="PHOSPHATIDYLINOSITOL-GLYCAN BIOSYNTHESIS CLASS F PROTEIN"/>
    <property type="match status" value="1"/>
</dbReference>
<dbReference type="RefSeq" id="XP_069209082.1">
    <property type="nucleotide sequence ID" value="XM_069354440.1"/>
</dbReference>
<proteinExistence type="predicted"/>
<evidence type="ECO:0000313" key="3">
    <source>
        <dbReference type="Proteomes" id="UP001565368"/>
    </source>
</evidence>
<sequence>MPLFPEPTTQPILAGKTALVTGSNTGIGLEAARILAAQSPATLILAVRSVPSGEAARAQLLEAAPGLDIRVWTLDMASFDSVKAFAARAEAELPKLDVAVLNAGVAPGSGKRPLAATGDGHELTHQVNVLSTLLLALLLVPALLRAADPSLVIVSSEVHAWANTGFVERTQAQGSLLRAVDDPAQYVNDERYFLSKLLLQLGVRRLLPALPGIRVVSTTPGLCKTGLARDYTEEEQAAMYGHARSARDGATVVTSAIGSPKSEEFWADCKPTPSPSAFMHTPKGDAASAAYWAELLPLFESVAPGSTKVLA</sequence>
<dbReference type="EMBL" id="JBBXJM010000004">
    <property type="protein sequence ID" value="KAL1409138.1"/>
    <property type="molecule type" value="Genomic_DNA"/>
</dbReference>
<evidence type="ECO:0000313" key="2">
    <source>
        <dbReference type="EMBL" id="KAL1409138.1"/>
    </source>
</evidence>
<accession>A0ABR3Q3A8</accession>
<dbReference type="InterPro" id="IPR036291">
    <property type="entry name" value="NAD(P)-bd_dom_sf"/>
</dbReference>
<dbReference type="SUPFAM" id="SSF51735">
    <property type="entry name" value="NAD(P)-binding Rossmann-fold domains"/>
    <property type="match status" value="1"/>
</dbReference>
<reference evidence="2 3" key="1">
    <citation type="submission" date="2023-08" db="EMBL/GenBank/DDBJ databases">
        <title>Annotated Genome Sequence of Vanrija albida AlHP1.</title>
        <authorList>
            <person name="Herzog R."/>
        </authorList>
    </citation>
    <scope>NUCLEOTIDE SEQUENCE [LARGE SCALE GENOMIC DNA]</scope>
    <source>
        <strain evidence="2 3">AlHP1</strain>
    </source>
</reference>
<evidence type="ECO:0000256" key="1">
    <source>
        <dbReference type="ARBA" id="ARBA00023002"/>
    </source>
</evidence>
<organism evidence="2 3">
    <name type="scientific">Vanrija albida</name>
    <dbReference type="NCBI Taxonomy" id="181172"/>
    <lineage>
        <taxon>Eukaryota</taxon>
        <taxon>Fungi</taxon>
        <taxon>Dikarya</taxon>
        <taxon>Basidiomycota</taxon>
        <taxon>Agaricomycotina</taxon>
        <taxon>Tremellomycetes</taxon>
        <taxon>Trichosporonales</taxon>
        <taxon>Trichosporonaceae</taxon>
        <taxon>Vanrija</taxon>
    </lineage>
</organism>
<comment type="caution">
    <text evidence="2">The sequence shown here is derived from an EMBL/GenBank/DDBJ whole genome shotgun (WGS) entry which is preliminary data.</text>
</comment>
<gene>
    <name evidence="2" type="ORF">Q8F55_005965</name>
</gene>
<evidence type="ECO:0008006" key="4">
    <source>
        <dbReference type="Google" id="ProtNLM"/>
    </source>
</evidence>
<keyword evidence="1" id="KW-0560">Oxidoreductase</keyword>
<dbReference type="Gene3D" id="3.40.50.720">
    <property type="entry name" value="NAD(P)-binding Rossmann-like Domain"/>
    <property type="match status" value="1"/>
</dbReference>
<keyword evidence="3" id="KW-1185">Reference proteome</keyword>
<dbReference type="InterPro" id="IPR002347">
    <property type="entry name" value="SDR_fam"/>
</dbReference>
<dbReference type="Proteomes" id="UP001565368">
    <property type="component" value="Unassembled WGS sequence"/>
</dbReference>
<protein>
    <recommendedName>
        <fullName evidence="4">WW domain-containing oxidoreductase</fullName>
    </recommendedName>
</protein>
<dbReference type="GeneID" id="95987008"/>
<name>A0ABR3Q3A8_9TREE</name>
<dbReference type="PANTHER" id="PTHR43157">
    <property type="entry name" value="PHOSPHATIDYLINOSITOL-GLYCAN BIOSYNTHESIS CLASS F PROTEIN-RELATED"/>
    <property type="match status" value="1"/>
</dbReference>